<dbReference type="RefSeq" id="WP_268075064.1">
    <property type="nucleotide sequence ID" value="NZ_CP109965.1"/>
</dbReference>
<reference evidence="1" key="1">
    <citation type="submission" date="2022-10" db="EMBL/GenBank/DDBJ databases">
        <title>Catenovulum adriacola sp. nov. isolated in the Harbour of Susak.</title>
        <authorList>
            <person name="Schoch T."/>
            <person name="Reich S.J."/>
            <person name="Stoeferle S."/>
            <person name="Flaiz M."/>
            <person name="Kazda M."/>
            <person name="Riedel C.U."/>
            <person name="Duerre P."/>
        </authorList>
    </citation>
    <scope>NUCLEOTIDE SEQUENCE</scope>
    <source>
        <strain evidence="1">TS8</strain>
    </source>
</reference>
<evidence type="ECO:0000313" key="2">
    <source>
        <dbReference type="Proteomes" id="UP001163726"/>
    </source>
</evidence>
<evidence type="ECO:0000313" key="1">
    <source>
        <dbReference type="EMBL" id="WAJ70715.1"/>
    </source>
</evidence>
<organism evidence="1 2">
    <name type="scientific">Catenovulum adriaticum</name>
    <dbReference type="NCBI Taxonomy" id="2984846"/>
    <lineage>
        <taxon>Bacteria</taxon>
        <taxon>Pseudomonadati</taxon>
        <taxon>Pseudomonadota</taxon>
        <taxon>Gammaproteobacteria</taxon>
        <taxon>Alteromonadales</taxon>
        <taxon>Alteromonadaceae</taxon>
        <taxon>Catenovulum</taxon>
    </lineage>
</organism>
<dbReference type="Proteomes" id="UP001163726">
    <property type="component" value="Chromosome"/>
</dbReference>
<name>A0ABY7AMD1_9ALTE</name>
<accession>A0ABY7AMD1</accession>
<dbReference type="EMBL" id="CP109965">
    <property type="protein sequence ID" value="WAJ70715.1"/>
    <property type="molecule type" value="Genomic_DNA"/>
</dbReference>
<gene>
    <name evidence="1" type="ORF">OLW01_02560</name>
</gene>
<sequence>MIFPIKFSLAIAPYINVTCRYLPTTLAIFAILFNQNIFAKEQIGWLDNVQTGVTHSIDASANWIDDFFEQSNATEQAEAFAKVRLGLIPIEGDWQRFESKIRLRAKLPNLKNKWDIIVSDYDDNNEQSITDEAINDTNGTQREEQLNLAIRVTHSLKDNQYISSRIGFAKGADLYIKTRYKRSFTPLNWLKIELEPALYYYLNHGWASRVNLDFELAKTERGLLRQTNSWESIQDEDSPTWRQSLLYYYQLNTQSAIIGGAFATGEIEQGYRYNNKGFFARYRCQAIRKWIYFEVEPFVHFPDYREFERTYGIALRVEANFGNN</sequence>
<keyword evidence="2" id="KW-1185">Reference proteome</keyword>
<proteinExistence type="predicted"/>
<protein>
    <submittedName>
        <fullName evidence="1">Uncharacterized protein</fullName>
    </submittedName>
</protein>